<proteinExistence type="predicted"/>
<dbReference type="RefSeq" id="WP_155111356.1">
    <property type="nucleotide sequence ID" value="NZ_WMIB01000003.1"/>
</dbReference>
<keyword evidence="1" id="KW-0472">Membrane</keyword>
<dbReference type="AlphaFoldDB" id="A0A7X2S3Z2"/>
<dbReference type="EMBL" id="WMIB01000003">
    <property type="protein sequence ID" value="MTH52811.1"/>
    <property type="molecule type" value="Genomic_DNA"/>
</dbReference>
<comment type="caution">
    <text evidence="2">The sequence shown here is derived from an EMBL/GenBank/DDBJ whole genome shotgun (WGS) entry which is preliminary data.</text>
</comment>
<accession>A0A7X2S3Z2</accession>
<keyword evidence="3" id="KW-1185">Reference proteome</keyword>
<protein>
    <submittedName>
        <fullName evidence="2">Uncharacterized protein</fullName>
    </submittedName>
</protein>
<dbReference type="Proteomes" id="UP000434639">
    <property type="component" value="Unassembled WGS sequence"/>
</dbReference>
<feature type="transmembrane region" description="Helical" evidence="1">
    <location>
        <begin position="36"/>
        <end position="58"/>
    </location>
</feature>
<evidence type="ECO:0000256" key="1">
    <source>
        <dbReference type="SAM" id="Phobius"/>
    </source>
</evidence>
<evidence type="ECO:0000313" key="2">
    <source>
        <dbReference type="EMBL" id="MTH52811.1"/>
    </source>
</evidence>
<keyword evidence="1" id="KW-0812">Transmembrane</keyword>
<organism evidence="2 3">
    <name type="scientific">Metabacillus mangrovi</name>
    <dbReference type="NCBI Taxonomy" id="1491830"/>
    <lineage>
        <taxon>Bacteria</taxon>
        <taxon>Bacillati</taxon>
        <taxon>Bacillota</taxon>
        <taxon>Bacilli</taxon>
        <taxon>Bacillales</taxon>
        <taxon>Bacillaceae</taxon>
        <taxon>Metabacillus</taxon>
    </lineage>
</organism>
<keyword evidence="1" id="KW-1133">Transmembrane helix</keyword>
<dbReference type="OrthoDB" id="1933450at2"/>
<reference evidence="2 3" key="1">
    <citation type="journal article" date="2017" name="Int. J. Syst. Evol. Microbiol.">
        <title>Bacillus mangrovi sp. nov., isolated from a sediment sample from a mangrove forest.</title>
        <authorList>
            <person name="Gupta V."/>
            <person name="Singh P.K."/>
            <person name="Korpole S."/>
            <person name="Tanuku N.R.S."/>
            <person name="Pinnaka A.K."/>
        </authorList>
    </citation>
    <scope>NUCLEOTIDE SEQUENCE [LARGE SCALE GENOMIC DNA]</scope>
    <source>
        <strain evidence="2 3">KCTC 33872</strain>
    </source>
</reference>
<name>A0A7X2S3Z2_9BACI</name>
<sequence>MTAVLTIGGIAGTVLSIVFSRIFYKKKLKKDQQGLLVLWSLLSLLLPVIGFLFGWLMVRRFRSRSDDAFMSGYSSYITNKVYNFENLRASLAEDRRLLNAGSHSTENAWVMKNLLLHMSNEENNHHEILIKKGLNHPDKEAVHYAATITNVLQDRLTERIRDLNKKKAPEHPEVYIQLMAAYEEFLSSELISSGIREMAEYEYEALLREAEALYKENHVYTESLGLFLFEKNREEGERILSRLFDKNPDSSKVLWGWLQVSYKNGHWKAVFELAGKLGDHRDFQTFPDKQQEIIQYLGGSRR</sequence>
<feature type="transmembrane region" description="Helical" evidence="1">
    <location>
        <begin position="6"/>
        <end position="24"/>
    </location>
</feature>
<gene>
    <name evidence="2" type="ORF">GKZ89_05265</name>
</gene>
<evidence type="ECO:0000313" key="3">
    <source>
        <dbReference type="Proteomes" id="UP000434639"/>
    </source>
</evidence>